<dbReference type="PROSITE" id="PS51344">
    <property type="entry name" value="HTH_TFE_IIE"/>
    <property type="match status" value="1"/>
</dbReference>
<gene>
    <name evidence="5" type="ORF">M011DRAFT_415973</name>
</gene>
<evidence type="ECO:0000313" key="5">
    <source>
        <dbReference type="EMBL" id="KAF2751229.1"/>
    </source>
</evidence>
<dbReference type="InterPro" id="IPR039997">
    <property type="entry name" value="TFE"/>
</dbReference>
<feature type="region of interest" description="Disordered" evidence="3">
    <location>
        <begin position="261"/>
        <end position="324"/>
    </location>
</feature>
<dbReference type="InterPro" id="IPR017919">
    <property type="entry name" value="TFIIE/TFIIEa_HTH"/>
</dbReference>
<dbReference type="AlphaFoldDB" id="A0A6A6VN31"/>
<dbReference type="EMBL" id="MU006562">
    <property type="protein sequence ID" value="KAF2751229.1"/>
    <property type="molecule type" value="Genomic_DNA"/>
</dbReference>
<keyword evidence="6" id="KW-1185">Reference proteome</keyword>
<dbReference type="SMART" id="SM00531">
    <property type="entry name" value="TFIIE"/>
    <property type="match status" value="1"/>
</dbReference>
<name>A0A6A6VN31_9PLEO</name>
<feature type="compositionally biased region" description="Basic and acidic residues" evidence="3">
    <location>
        <begin position="261"/>
        <end position="272"/>
    </location>
</feature>
<dbReference type="Proteomes" id="UP000799440">
    <property type="component" value="Unassembled WGS sequence"/>
</dbReference>
<feature type="domain" description="HTH TFE/IIEalpha-type" evidence="4">
    <location>
        <begin position="10"/>
        <end position="103"/>
    </location>
</feature>
<dbReference type="GO" id="GO:0005673">
    <property type="term" value="C:transcription factor TFIIE complex"/>
    <property type="evidence" value="ECO:0007669"/>
    <property type="project" value="TreeGrafter"/>
</dbReference>
<protein>
    <recommendedName>
        <fullName evidence="4">HTH TFE/IIEalpha-type domain-containing protein</fullName>
    </recommendedName>
</protein>
<reference evidence="5" key="1">
    <citation type="journal article" date="2020" name="Stud. Mycol.">
        <title>101 Dothideomycetes genomes: a test case for predicting lifestyles and emergence of pathogens.</title>
        <authorList>
            <person name="Haridas S."/>
            <person name="Albert R."/>
            <person name="Binder M."/>
            <person name="Bloem J."/>
            <person name="Labutti K."/>
            <person name="Salamov A."/>
            <person name="Andreopoulos B."/>
            <person name="Baker S."/>
            <person name="Barry K."/>
            <person name="Bills G."/>
            <person name="Bluhm B."/>
            <person name="Cannon C."/>
            <person name="Castanera R."/>
            <person name="Culley D."/>
            <person name="Daum C."/>
            <person name="Ezra D."/>
            <person name="Gonzalez J."/>
            <person name="Henrissat B."/>
            <person name="Kuo A."/>
            <person name="Liang C."/>
            <person name="Lipzen A."/>
            <person name="Lutzoni F."/>
            <person name="Magnuson J."/>
            <person name="Mondo S."/>
            <person name="Nolan M."/>
            <person name="Ohm R."/>
            <person name="Pangilinan J."/>
            <person name="Park H.-J."/>
            <person name="Ramirez L."/>
            <person name="Alfaro M."/>
            <person name="Sun H."/>
            <person name="Tritt A."/>
            <person name="Yoshinaga Y."/>
            <person name="Zwiers L.-H."/>
            <person name="Turgeon B."/>
            <person name="Goodwin S."/>
            <person name="Spatafora J."/>
            <person name="Crous P."/>
            <person name="Grigoriev I."/>
        </authorList>
    </citation>
    <scope>NUCLEOTIDE SEQUENCE</scope>
    <source>
        <strain evidence="5">CBS 119925</strain>
    </source>
</reference>
<dbReference type="PANTHER" id="PTHR13097:SF7">
    <property type="entry name" value="GENERAL TRANSCRIPTION FACTOR IIE SUBUNIT 1"/>
    <property type="match status" value="1"/>
</dbReference>
<dbReference type="InterPro" id="IPR002853">
    <property type="entry name" value="TFIIE_asu"/>
</dbReference>
<sequence>MATTDPLQLAKTFVRTVVRMFYETEHIVVLDALVFHGALTVHDIVIVLDNGKNQKGAAKIAAKLKEGGLATNYIRQEIREGAIKPQAREYYYIDYRRAIDAIKYRIHKLDTSIKATAAPARERKELACRKCKAQYTHIEVMDSVDFLGRESGFLCKRCGDPLVELQEDAETDVQDLPAVFNRYFAPLFDQLRLIDEVIVPAIEGNDAVTNMVPVPRDREHNPGTKHNVVDTVVTKPQTVKGLATAPTKIEVKIATTDELNEAERAKERERAAKVAAQNQLPSWHTQSTVGGNASTSSQPVPVVTNGDSTINADTEEQKPSVDEANLDDVFAQIEAEQRAKDAAEDEEDDDDDEEDDFEDVIPATTSAPESKRIKLDSSAAPSPAAGITPAASTGDGGDESDEDEFVDV</sequence>
<keyword evidence="1" id="KW-0805">Transcription regulation</keyword>
<keyword evidence="2" id="KW-0804">Transcription</keyword>
<dbReference type="GO" id="GO:0006367">
    <property type="term" value="P:transcription initiation at RNA polymerase II promoter"/>
    <property type="evidence" value="ECO:0007669"/>
    <property type="project" value="InterPro"/>
</dbReference>
<feature type="compositionally biased region" description="Acidic residues" evidence="3">
    <location>
        <begin position="343"/>
        <end position="359"/>
    </location>
</feature>
<evidence type="ECO:0000256" key="2">
    <source>
        <dbReference type="ARBA" id="ARBA00023163"/>
    </source>
</evidence>
<proteinExistence type="predicted"/>
<evidence type="ECO:0000256" key="3">
    <source>
        <dbReference type="SAM" id="MobiDB-lite"/>
    </source>
</evidence>
<evidence type="ECO:0000256" key="1">
    <source>
        <dbReference type="ARBA" id="ARBA00023015"/>
    </source>
</evidence>
<dbReference type="InterPro" id="IPR024550">
    <property type="entry name" value="TFIIEa/SarR/Rpc3_HTH_dom"/>
</dbReference>
<dbReference type="Pfam" id="PF02002">
    <property type="entry name" value="TFIIE_alpha"/>
    <property type="match status" value="1"/>
</dbReference>
<feature type="compositionally biased region" description="Acidic residues" evidence="3">
    <location>
        <begin position="396"/>
        <end position="408"/>
    </location>
</feature>
<accession>A0A6A6VN31</accession>
<feature type="region of interest" description="Disordered" evidence="3">
    <location>
        <begin position="336"/>
        <end position="408"/>
    </location>
</feature>
<evidence type="ECO:0000259" key="4">
    <source>
        <dbReference type="PROSITE" id="PS51344"/>
    </source>
</evidence>
<organism evidence="5 6">
    <name type="scientific">Sporormia fimetaria CBS 119925</name>
    <dbReference type="NCBI Taxonomy" id="1340428"/>
    <lineage>
        <taxon>Eukaryota</taxon>
        <taxon>Fungi</taxon>
        <taxon>Dikarya</taxon>
        <taxon>Ascomycota</taxon>
        <taxon>Pezizomycotina</taxon>
        <taxon>Dothideomycetes</taxon>
        <taxon>Pleosporomycetidae</taxon>
        <taxon>Pleosporales</taxon>
        <taxon>Sporormiaceae</taxon>
        <taxon>Sporormia</taxon>
    </lineage>
</organism>
<dbReference type="OrthoDB" id="361102at2759"/>
<feature type="compositionally biased region" description="Polar residues" evidence="3">
    <location>
        <begin position="277"/>
        <end position="312"/>
    </location>
</feature>
<dbReference type="PANTHER" id="PTHR13097">
    <property type="entry name" value="TRANSCRIPTION INITIATION FACTOR IIE, ALPHA SUBUNIT"/>
    <property type="match status" value="1"/>
</dbReference>
<evidence type="ECO:0000313" key="6">
    <source>
        <dbReference type="Proteomes" id="UP000799440"/>
    </source>
</evidence>